<keyword evidence="3" id="KW-1185">Reference proteome</keyword>
<comment type="caution">
    <text evidence="2">The sequence shown here is derived from an EMBL/GenBank/DDBJ whole genome shotgun (WGS) entry which is preliminary data.</text>
</comment>
<dbReference type="GO" id="GO:0003677">
    <property type="term" value="F:DNA binding"/>
    <property type="evidence" value="ECO:0007669"/>
    <property type="project" value="InterPro"/>
</dbReference>
<evidence type="ECO:0000313" key="3">
    <source>
        <dbReference type="Proteomes" id="UP000481153"/>
    </source>
</evidence>
<dbReference type="VEuPathDB" id="FungiDB:AeMF1_008725"/>
<dbReference type="Proteomes" id="UP000481153">
    <property type="component" value="Unassembled WGS sequence"/>
</dbReference>
<organism evidence="2 3">
    <name type="scientific">Aphanomyces euteiches</name>
    <dbReference type="NCBI Taxonomy" id="100861"/>
    <lineage>
        <taxon>Eukaryota</taxon>
        <taxon>Sar</taxon>
        <taxon>Stramenopiles</taxon>
        <taxon>Oomycota</taxon>
        <taxon>Saprolegniomycetes</taxon>
        <taxon>Saprolegniales</taxon>
        <taxon>Verrucalvaceae</taxon>
        <taxon>Aphanomyces</taxon>
    </lineage>
</organism>
<dbReference type="SUPFAM" id="SSF56349">
    <property type="entry name" value="DNA breaking-rejoining enzymes"/>
    <property type="match status" value="1"/>
</dbReference>
<dbReference type="InterPro" id="IPR013762">
    <property type="entry name" value="Integrase-like_cat_sf"/>
</dbReference>
<gene>
    <name evidence="2" type="ORF">Ae201684_017761</name>
</gene>
<evidence type="ECO:0000256" key="1">
    <source>
        <dbReference type="ARBA" id="ARBA00023172"/>
    </source>
</evidence>
<keyword evidence="1" id="KW-0233">DNA recombination</keyword>
<dbReference type="GO" id="GO:0015074">
    <property type="term" value="P:DNA integration"/>
    <property type="evidence" value="ECO:0007669"/>
    <property type="project" value="InterPro"/>
</dbReference>
<sequence>MDSCYSDATRNHASAAMKKFVMFLSRYNDGGLSLETISADDIMQDLFGKFAAFLVSDPDIGFSTSTTYLSSVKRQIVEVTRTRFFDNNTHWYKTLKSTLRRTYIEQTTARGVPLQDKAPLMTLEDLRVITTRLWMRNEPRSMKDRTLLALQWALVGRSSDVGDVVFEQLQWTGSYLLVRVNRKKTVQQHSVSVFSTALEWSYDPLHSLAAQLASDPFGLSDRVFSQIAFEKAQQDNVSGYINRLLNGLNDKANEIQLTRNLRSHSSRRGAAVVAATCSEVNLSDLAHRGRWTMDGYNTILEYIAETSHSDQKVARVLGGWQQPTQMIEPAKLEAVGAKATQQQAFARRLFANYMSRLQKESLFFALAAVLLLYYSDTHSTCPRHVVHDTMVTACTVACGLTEPDDAEETLRVWCSSVRQRFVRENVARLPLPDSSEGDVLRSNFGSTLNRVVHAQSDTASNVAALRGEVQHQGDVQQELMRLQQQLFNQQMAIIEQQTKQLESLAAMQASIASFAQNFQPSSLPVSLSNDLNDASCVVPSVSITPCLPPPRKWPTDMTALRGWMMSSLLYRY</sequence>
<accession>A0A6G0W821</accession>
<dbReference type="EMBL" id="VJMJ01000311">
    <property type="protein sequence ID" value="KAF0723278.1"/>
    <property type="molecule type" value="Genomic_DNA"/>
</dbReference>
<proteinExistence type="predicted"/>
<dbReference type="Gene3D" id="1.10.443.10">
    <property type="entry name" value="Intergrase catalytic core"/>
    <property type="match status" value="1"/>
</dbReference>
<dbReference type="GO" id="GO:0006310">
    <property type="term" value="P:DNA recombination"/>
    <property type="evidence" value="ECO:0007669"/>
    <property type="project" value="UniProtKB-KW"/>
</dbReference>
<dbReference type="InterPro" id="IPR011010">
    <property type="entry name" value="DNA_brk_join_enz"/>
</dbReference>
<name>A0A6G0W821_9STRA</name>
<reference evidence="2 3" key="1">
    <citation type="submission" date="2019-07" db="EMBL/GenBank/DDBJ databases">
        <title>Genomics analysis of Aphanomyces spp. identifies a new class of oomycete effector associated with host adaptation.</title>
        <authorList>
            <person name="Gaulin E."/>
        </authorList>
    </citation>
    <scope>NUCLEOTIDE SEQUENCE [LARGE SCALE GENOMIC DNA]</scope>
    <source>
        <strain evidence="2 3">ATCC 201684</strain>
    </source>
</reference>
<dbReference type="AlphaFoldDB" id="A0A6G0W821"/>
<protein>
    <submittedName>
        <fullName evidence="2">Uncharacterized protein</fullName>
    </submittedName>
</protein>
<evidence type="ECO:0000313" key="2">
    <source>
        <dbReference type="EMBL" id="KAF0723278.1"/>
    </source>
</evidence>